<dbReference type="EMBL" id="PYGE01000009">
    <property type="protein sequence ID" value="PSL02807.1"/>
    <property type="molecule type" value="Genomic_DNA"/>
</dbReference>
<feature type="transmembrane region" description="Helical" evidence="1">
    <location>
        <begin position="6"/>
        <end position="29"/>
    </location>
</feature>
<keyword evidence="1" id="KW-1133">Transmembrane helix</keyword>
<proteinExistence type="predicted"/>
<accession>A0A2P8E069</accession>
<gene>
    <name evidence="2" type="ORF">CLV30_109115</name>
</gene>
<keyword evidence="1" id="KW-0812">Transmembrane</keyword>
<feature type="transmembrane region" description="Helical" evidence="1">
    <location>
        <begin position="72"/>
        <end position="91"/>
    </location>
</feature>
<keyword evidence="3" id="KW-1185">Reference proteome</keyword>
<dbReference type="OrthoDB" id="4753036at2"/>
<feature type="transmembrane region" description="Helical" evidence="1">
    <location>
        <begin position="157"/>
        <end position="181"/>
    </location>
</feature>
<evidence type="ECO:0000313" key="3">
    <source>
        <dbReference type="Proteomes" id="UP000243528"/>
    </source>
</evidence>
<dbReference type="Proteomes" id="UP000243528">
    <property type="component" value="Unassembled WGS sequence"/>
</dbReference>
<sequence length="225" mass="22492">MGDAVGQVLPLAVGVTLSPLPVIVVVLMLGTRRARSNGLSFLLGWLVGLAAVGTAAILVAGGADASGDGEPAAWVSWVKLALGALVLLLAAKTWRGRARGDEPAPMPSWMSALDTFTAVKSAGLGVLLAAVNPKNLVLTLSAGVAVAQTGIPAGRQAAALAVFVVVGALGPGVPVVISLVLGERAARALNDLQTWMARHNSAIMTVVMLVIGAKLVGDGIAGAFG</sequence>
<name>A0A2P8E069_9ACTN</name>
<dbReference type="Pfam" id="PF11139">
    <property type="entry name" value="SfLAP"/>
    <property type="match status" value="1"/>
</dbReference>
<dbReference type="AlphaFoldDB" id="A0A2P8E069"/>
<feature type="transmembrane region" description="Helical" evidence="1">
    <location>
        <begin position="41"/>
        <end position="60"/>
    </location>
</feature>
<dbReference type="InterPro" id="IPR021315">
    <property type="entry name" value="Gap/Sap"/>
</dbReference>
<feature type="transmembrane region" description="Helical" evidence="1">
    <location>
        <begin position="202"/>
        <end position="224"/>
    </location>
</feature>
<comment type="caution">
    <text evidence="2">The sequence shown here is derived from an EMBL/GenBank/DDBJ whole genome shotgun (WGS) entry which is preliminary data.</text>
</comment>
<keyword evidence="1" id="KW-0472">Membrane</keyword>
<reference evidence="2 3" key="1">
    <citation type="submission" date="2018-03" db="EMBL/GenBank/DDBJ databases">
        <title>Genomic Encyclopedia of Archaeal and Bacterial Type Strains, Phase II (KMG-II): from individual species to whole genera.</title>
        <authorList>
            <person name="Goeker M."/>
        </authorList>
    </citation>
    <scope>NUCLEOTIDE SEQUENCE [LARGE SCALE GENOMIC DNA]</scope>
    <source>
        <strain evidence="2 3">DSM 45211</strain>
    </source>
</reference>
<evidence type="ECO:0000313" key="2">
    <source>
        <dbReference type="EMBL" id="PSL02807.1"/>
    </source>
</evidence>
<evidence type="ECO:0000256" key="1">
    <source>
        <dbReference type="SAM" id="Phobius"/>
    </source>
</evidence>
<organism evidence="2 3">
    <name type="scientific">Haloactinopolyspora alba</name>
    <dbReference type="NCBI Taxonomy" id="648780"/>
    <lineage>
        <taxon>Bacteria</taxon>
        <taxon>Bacillati</taxon>
        <taxon>Actinomycetota</taxon>
        <taxon>Actinomycetes</taxon>
        <taxon>Jiangellales</taxon>
        <taxon>Jiangellaceae</taxon>
        <taxon>Haloactinopolyspora</taxon>
    </lineage>
</organism>
<protein>
    <submittedName>
        <fullName evidence="2">Sap-like sulfolipid-1-addressing protein</fullName>
    </submittedName>
</protein>